<dbReference type="InterPro" id="IPR014507">
    <property type="entry name" value="Baseplate_assembly_J_pred"/>
</dbReference>
<evidence type="ECO:0000259" key="1">
    <source>
        <dbReference type="Pfam" id="PF26078"/>
    </source>
</evidence>
<proteinExistence type="predicted"/>
<dbReference type="EMBL" id="CP014525">
    <property type="protein sequence ID" value="AMW34887.1"/>
    <property type="molecule type" value="Genomic_DNA"/>
</dbReference>
<evidence type="ECO:0000313" key="3">
    <source>
        <dbReference type="Proteomes" id="UP000076066"/>
    </source>
</evidence>
<dbReference type="PIRSF" id="PIRSF020481">
    <property type="entry name" value="BAP"/>
    <property type="match status" value="1"/>
</dbReference>
<evidence type="ECO:0000313" key="2">
    <source>
        <dbReference type="EMBL" id="AMW34887.1"/>
    </source>
</evidence>
<dbReference type="InterPro" id="IPR058531">
    <property type="entry name" value="Baseplate_J_M"/>
</dbReference>
<feature type="domain" description="Baseplate J-like central" evidence="1">
    <location>
        <begin position="140"/>
        <end position="212"/>
    </location>
</feature>
<dbReference type="PANTHER" id="PTHR35862:SF1">
    <property type="entry name" value="FELS-2 PROPHAGE PROTEIN"/>
    <property type="match status" value="1"/>
</dbReference>
<dbReference type="RefSeq" id="WP_066134960.1">
    <property type="nucleotide sequence ID" value="NZ_CP014525.1"/>
</dbReference>
<reference evidence="2 3" key="1">
    <citation type="submission" date="2016-02" db="EMBL/GenBank/DDBJ databases">
        <title>Complete Genome of H5569, the type strain of the newly described species Haematospirillium jordaniae.</title>
        <authorList>
            <person name="Nicholson A.C."/>
            <person name="Humrighouse B.W."/>
            <person name="Loparov V."/>
            <person name="McQuiston J.R."/>
        </authorList>
    </citation>
    <scope>NUCLEOTIDE SEQUENCE [LARGE SCALE GENOMIC DNA]</scope>
    <source>
        <strain evidence="2 3">H5569</strain>
    </source>
</reference>
<dbReference type="Pfam" id="PF26078">
    <property type="entry name" value="Baseplate_J_M"/>
    <property type="match status" value="1"/>
</dbReference>
<accession>A0A143DDT9</accession>
<keyword evidence="3" id="KW-1185">Reference proteome</keyword>
<dbReference type="OrthoDB" id="9793802at2"/>
<protein>
    <recommendedName>
        <fullName evidence="1">Baseplate J-like central domain-containing protein</fullName>
    </recommendedName>
</protein>
<dbReference type="Proteomes" id="UP000076066">
    <property type="component" value="Chromosome"/>
</dbReference>
<gene>
    <name evidence="2" type="ORF">AY555_06505</name>
</gene>
<dbReference type="InterPro" id="IPR052726">
    <property type="entry name" value="Phage_Baseplate_Hub"/>
</dbReference>
<dbReference type="AlphaFoldDB" id="A0A143DDT9"/>
<dbReference type="PANTHER" id="PTHR35862">
    <property type="entry name" value="FELS-2 PROPHAGE PROTEIN"/>
    <property type="match status" value="1"/>
</dbReference>
<dbReference type="KEGG" id="hjo:AY555_06505"/>
<name>A0A143DDT9_9PROT</name>
<dbReference type="STRING" id="1549855.AY555_06505"/>
<sequence>MKEARYSAIDLSQLRPPDVVEQLDYESVLADMLAGLRAYKNQNGEAIFTALVESDPALKILEVAAYREMIVRQRVNEAARSVMLAYATGTNLDHLGALPGVARKVLQEANPQAFPPVDAVLESDDDYRRRIQLSLEGFSSAGPTGAYIFHALSAAPGVKDVDAFSPAPGVVAVTVMSNGGDGSPGADLLATVQERLSDESIRPLTDRVVVQAAKIRPYTIRARLLFHDGPDREAVLAHVRAMAEKFCHEHHRLGADITISGLYAALHQAGVRKVELLEPTETISIDRVEAAWCTDVDILEGDAP</sequence>
<organism evidence="2 3">
    <name type="scientific">Haematospirillum jordaniae</name>
    <dbReference type="NCBI Taxonomy" id="1549855"/>
    <lineage>
        <taxon>Bacteria</taxon>
        <taxon>Pseudomonadati</taxon>
        <taxon>Pseudomonadota</taxon>
        <taxon>Alphaproteobacteria</taxon>
        <taxon>Rhodospirillales</taxon>
        <taxon>Novispirillaceae</taxon>
        <taxon>Haematospirillum</taxon>
    </lineage>
</organism>
<dbReference type="GeneID" id="53316805"/>